<gene>
    <name evidence="2" type="ORF">DR094_00195</name>
</gene>
<proteinExistence type="predicted"/>
<protein>
    <submittedName>
        <fullName evidence="2">Uncharacterized protein</fullName>
    </submittedName>
</protein>
<evidence type="ECO:0000256" key="1">
    <source>
        <dbReference type="SAM" id="Phobius"/>
    </source>
</evidence>
<name>A0AAW9XDL9_MESFC</name>
<sequence length="66" mass="8115">MCFYFGNTKNYFLVPLILLLVFKFFVFQNWKKKKKNVLFQRLFCYPVFYATFFLLKKKKKAIINPS</sequence>
<keyword evidence="1" id="KW-0472">Membrane</keyword>
<evidence type="ECO:0000313" key="2">
    <source>
        <dbReference type="EMBL" id="MXR56433.1"/>
    </source>
</evidence>
<evidence type="ECO:0000313" key="3">
    <source>
        <dbReference type="Proteomes" id="UP001193441"/>
    </source>
</evidence>
<dbReference type="EMBL" id="QQRD01000001">
    <property type="protein sequence ID" value="MXR56433.1"/>
    <property type="molecule type" value="Genomic_DNA"/>
</dbReference>
<dbReference type="AlphaFoldDB" id="A0AAW9XDL9"/>
<feature type="transmembrane region" description="Helical" evidence="1">
    <location>
        <begin position="37"/>
        <end position="55"/>
    </location>
</feature>
<keyword evidence="1" id="KW-0812">Transmembrane</keyword>
<feature type="transmembrane region" description="Helical" evidence="1">
    <location>
        <begin position="12"/>
        <end position="31"/>
    </location>
</feature>
<comment type="caution">
    <text evidence="2">The sequence shown here is derived from an EMBL/GenBank/DDBJ whole genome shotgun (WGS) entry which is preliminary data.</text>
</comment>
<accession>A0AAW9XDL9</accession>
<keyword evidence="1" id="KW-1133">Transmembrane helix</keyword>
<reference evidence="2" key="1">
    <citation type="submission" date="2018-07" db="EMBL/GenBank/DDBJ databases">
        <title>Genetic characterization of Mycoplasma hyopneumoniae, M. hyorhinis and M. flocculare isolates through whole genome sequencing analysis: comparative analysis of sequence types and putative genes involved in virulence.</title>
        <authorList>
            <person name="Fourour S."/>
            <person name="Lucas P."/>
            <person name="Touzain F."/>
            <person name="Tocqueville V."/>
            <person name="Kempf I."/>
            <person name="Marois-Crehan C."/>
        </authorList>
    </citation>
    <scope>NUCLEOTIDE SEQUENCE</scope>
    <source>
        <strain evidence="2">MF22</strain>
    </source>
</reference>
<organism evidence="2 3">
    <name type="scientific">Mesomycoplasma flocculare</name>
    <name type="common">Mycoplasma flocculare</name>
    <dbReference type="NCBI Taxonomy" id="2128"/>
    <lineage>
        <taxon>Bacteria</taxon>
        <taxon>Bacillati</taxon>
        <taxon>Mycoplasmatota</taxon>
        <taxon>Mycoplasmoidales</taxon>
        <taxon>Metamycoplasmataceae</taxon>
        <taxon>Mesomycoplasma</taxon>
    </lineage>
</organism>
<dbReference type="Proteomes" id="UP001193441">
    <property type="component" value="Unassembled WGS sequence"/>
</dbReference>